<gene>
    <name evidence="2" type="ORF">ACFSDX_16345</name>
</gene>
<evidence type="ECO:0000313" key="2">
    <source>
        <dbReference type="EMBL" id="MFD1874017.1"/>
    </source>
</evidence>
<evidence type="ECO:0000256" key="1">
    <source>
        <dbReference type="SAM" id="Phobius"/>
    </source>
</evidence>
<reference evidence="3" key="1">
    <citation type="journal article" date="2019" name="Int. J. Syst. Evol. Microbiol.">
        <title>The Global Catalogue of Microorganisms (GCM) 10K type strain sequencing project: providing services to taxonomists for standard genome sequencing and annotation.</title>
        <authorList>
            <consortium name="The Broad Institute Genomics Platform"/>
            <consortium name="The Broad Institute Genome Sequencing Center for Infectious Disease"/>
            <person name="Wu L."/>
            <person name="Ma J."/>
        </authorList>
    </citation>
    <scope>NUCLEOTIDE SEQUENCE [LARGE SCALE GENOMIC DNA]</scope>
    <source>
        <strain evidence="3">CGMCC 1.15795</strain>
    </source>
</reference>
<comment type="caution">
    <text evidence="2">The sequence shown here is derived from an EMBL/GenBank/DDBJ whole genome shotgun (WGS) entry which is preliminary data.</text>
</comment>
<proteinExistence type="predicted"/>
<protein>
    <submittedName>
        <fullName evidence="2">DUF805 domain-containing protein</fullName>
    </submittedName>
</protein>
<dbReference type="Proteomes" id="UP001597197">
    <property type="component" value="Unassembled WGS sequence"/>
</dbReference>
<feature type="transmembrane region" description="Helical" evidence="1">
    <location>
        <begin position="48"/>
        <end position="67"/>
    </location>
</feature>
<dbReference type="InterPro" id="IPR008523">
    <property type="entry name" value="DUF805"/>
</dbReference>
<evidence type="ECO:0000313" key="3">
    <source>
        <dbReference type="Proteomes" id="UP001597197"/>
    </source>
</evidence>
<dbReference type="Pfam" id="PF05656">
    <property type="entry name" value="DUF805"/>
    <property type="match status" value="1"/>
</dbReference>
<keyword evidence="1" id="KW-0812">Transmembrane</keyword>
<dbReference type="EMBL" id="JBHUFD010000005">
    <property type="protein sequence ID" value="MFD1874017.1"/>
    <property type="molecule type" value="Genomic_DNA"/>
</dbReference>
<keyword evidence="3" id="KW-1185">Reference proteome</keyword>
<name>A0ABW4QX57_9BACT</name>
<dbReference type="RefSeq" id="WP_382315412.1">
    <property type="nucleotide sequence ID" value="NZ_JBHUFD010000005.1"/>
</dbReference>
<feature type="transmembrane region" description="Helical" evidence="1">
    <location>
        <begin position="79"/>
        <end position="102"/>
    </location>
</feature>
<keyword evidence="1" id="KW-0472">Membrane</keyword>
<sequence length="125" mass="13834">MASLIFAPTGRISRWPYFSRVLALYLLTFACYSLPALAEYQFGDTASVWKNLSLAGLIICFYLIFLQSVKRLHDLDMRAWWLLVLLLPVASLVVGAGMQFVAGTAGPNRFGPSPRQSAVLYSAIT</sequence>
<keyword evidence="1" id="KW-1133">Transmembrane helix</keyword>
<dbReference type="PANTHER" id="PTHR34980">
    <property type="entry name" value="INNER MEMBRANE PROTEIN-RELATED-RELATED"/>
    <property type="match status" value="1"/>
</dbReference>
<dbReference type="PANTHER" id="PTHR34980:SF3">
    <property type="entry name" value="BLR8105 PROTEIN"/>
    <property type="match status" value="1"/>
</dbReference>
<accession>A0ABW4QX57</accession>
<organism evidence="2 3">
    <name type="scientific">Hymenobacter bucti</name>
    <dbReference type="NCBI Taxonomy" id="1844114"/>
    <lineage>
        <taxon>Bacteria</taxon>
        <taxon>Pseudomonadati</taxon>
        <taxon>Bacteroidota</taxon>
        <taxon>Cytophagia</taxon>
        <taxon>Cytophagales</taxon>
        <taxon>Hymenobacteraceae</taxon>
        <taxon>Hymenobacter</taxon>
    </lineage>
</organism>